<keyword evidence="1" id="KW-1133">Transmembrane helix</keyword>
<gene>
    <name evidence="2" type="ORF">PGLA2088_LOCUS24121</name>
</gene>
<name>A0A813JLY8_POLGL</name>
<comment type="caution">
    <text evidence="2">The sequence shown here is derived from an EMBL/GenBank/DDBJ whole genome shotgun (WGS) entry which is preliminary data.</text>
</comment>
<reference evidence="2" key="1">
    <citation type="submission" date="2021-02" db="EMBL/GenBank/DDBJ databases">
        <authorList>
            <person name="Dougan E. K."/>
            <person name="Rhodes N."/>
            <person name="Thang M."/>
            <person name="Chan C."/>
        </authorList>
    </citation>
    <scope>NUCLEOTIDE SEQUENCE</scope>
</reference>
<sequence>MSTKVKSGAVLGVTGGAAAVLWVIFSTLMYYCERNNPDPEMSSNYSSVGTAMWMTLLNLSGEAPLCEYTVPGKFISAIMGLIGVGFATIPMGVLGSGFQDMLEDDNDDELLGFASGDLCLFL</sequence>
<evidence type="ECO:0008006" key="4">
    <source>
        <dbReference type="Google" id="ProtNLM"/>
    </source>
</evidence>
<dbReference type="SUPFAM" id="SSF81324">
    <property type="entry name" value="Voltage-gated potassium channels"/>
    <property type="match status" value="1"/>
</dbReference>
<evidence type="ECO:0000256" key="1">
    <source>
        <dbReference type="SAM" id="Phobius"/>
    </source>
</evidence>
<protein>
    <recommendedName>
        <fullName evidence="4">Potassium channel domain-containing protein</fullName>
    </recommendedName>
</protein>
<evidence type="ECO:0000313" key="2">
    <source>
        <dbReference type="EMBL" id="CAE8684784.1"/>
    </source>
</evidence>
<dbReference type="AlphaFoldDB" id="A0A813JLY8"/>
<evidence type="ECO:0000313" key="3">
    <source>
        <dbReference type="Proteomes" id="UP000626109"/>
    </source>
</evidence>
<organism evidence="2 3">
    <name type="scientific">Polarella glacialis</name>
    <name type="common">Dinoflagellate</name>
    <dbReference type="NCBI Taxonomy" id="89957"/>
    <lineage>
        <taxon>Eukaryota</taxon>
        <taxon>Sar</taxon>
        <taxon>Alveolata</taxon>
        <taxon>Dinophyceae</taxon>
        <taxon>Suessiales</taxon>
        <taxon>Suessiaceae</taxon>
        <taxon>Polarella</taxon>
    </lineage>
</organism>
<dbReference type="Gene3D" id="1.10.287.70">
    <property type="match status" value="1"/>
</dbReference>
<keyword evidence="1" id="KW-0812">Transmembrane</keyword>
<dbReference type="EMBL" id="CAJNNW010026360">
    <property type="protein sequence ID" value="CAE8684784.1"/>
    <property type="molecule type" value="Genomic_DNA"/>
</dbReference>
<feature type="transmembrane region" description="Helical" evidence="1">
    <location>
        <begin position="74"/>
        <end position="94"/>
    </location>
</feature>
<accession>A0A813JLY8</accession>
<dbReference type="Proteomes" id="UP000626109">
    <property type="component" value="Unassembled WGS sequence"/>
</dbReference>
<feature type="transmembrane region" description="Helical" evidence="1">
    <location>
        <begin position="9"/>
        <end position="31"/>
    </location>
</feature>
<keyword evidence="1" id="KW-0472">Membrane</keyword>
<proteinExistence type="predicted"/>